<dbReference type="InterPro" id="IPR032710">
    <property type="entry name" value="NTF2-like_dom_sf"/>
</dbReference>
<keyword evidence="2" id="KW-1185">Reference proteome</keyword>
<protein>
    <submittedName>
        <fullName evidence="1">Uncharacterized protein</fullName>
    </submittedName>
</protein>
<evidence type="ECO:0000313" key="1">
    <source>
        <dbReference type="EMBL" id="PKI85341.1"/>
    </source>
</evidence>
<name>A0A2N1JFK9_9BASI</name>
<gene>
    <name evidence="1" type="ORF">MVES_000136</name>
</gene>
<dbReference type="Proteomes" id="UP000232875">
    <property type="component" value="Unassembled WGS sequence"/>
</dbReference>
<organism evidence="1 2">
    <name type="scientific">Malassezia vespertilionis</name>
    <dbReference type="NCBI Taxonomy" id="2020962"/>
    <lineage>
        <taxon>Eukaryota</taxon>
        <taxon>Fungi</taxon>
        <taxon>Dikarya</taxon>
        <taxon>Basidiomycota</taxon>
        <taxon>Ustilaginomycotina</taxon>
        <taxon>Malasseziomycetes</taxon>
        <taxon>Malasseziales</taxon>
        <taxon>Malasseziaceae</taxon>
        <taxon>Malassezia</taxon>
    </lineage>
</organism>
<dbReference type="EMBL" id="KZ454987">
    <property type="protein sequence ID" value="PKI85341.1"/>
    <property type="molecule type" value="Genomic_DNA"/>
</dbReference>
<dbReference type="STRING" id="2020962.A0A2N1JFK9"/>
<reference evidence="1 2" key="1">
    <citation type="submission" date="2017-10" db="EMBL/GenBank/DDBJ databases">
        <title>A novel species of cold-tolerant Malassezia isolated from bats.</title>
        <authorList>
            <person name="Lorch J.M."/>
            <person name="Palmer J.M."/>
            <person name="Vanderwolf K.J."/>
            <person name="Schmidt K.Z."/>
            <person name="Verant M.L."/>
            <person name="Weller T.J."/>
            <person name="Blehert D.S."/>
        </authorList>
    </citation>
    <scope>NUCLEOTIDE SEQUENCE [LARGE SCALE GENOMIC DNA]</scope>
    <source>
        <strain evidence="1 2">NWHC:44797-103</strain>
    </source>
</reference>
<dbReference type="OrthoDB" id="2400485at2759"/>
<proteinExistence type="predicted"/>
<sequence length="205" mass="22932">MHHLSNLKCNATGLAPEHSMVLPEREVTDNERPIMNMLDELYTQFDEQRTSIFAPDVMYTMPNGNVIVGRAQVVQKLRERAVMHPGRTVSQRLLQTPESLPVYAMVVDQVVSCENEAQLTSGRNLLVLKRRVQDGLVTSITEEEGHRKATVPLAARAGMANVFCSPTDKMVSPCTSKLNLTKKRHYMKAKPTNLFASMTSTQSSF</sequence>
<dbReference type="Pfam" id="PF05032">
    <property type="entry name" value="Spo12"/>
    <property type="match status" value="1"/>
</dbReference>
<evidence type="ECO:0000313" key="2">
    <source>
        <dbReference type="Proteomes" id="UP000232875"/>
    </source>
</evidence>
<dbReference type="SUPFAM" id="SSF54427">
    <property type="entry name" value="NTF2-like"/>
    <property type="match status" value="1"/>
</dbReference>
<dbReference type="InterPro" id="IPR007727">
    <property type="entry name" value="Spo12"/>
</dbReference>
<accession>A0A2N1JFK9</accession>
<dbReference type="AlphaFoldDB" id="A0A2N1JFK9"/>